<feature type="transmembrane region" description="Helical" evidence="2">
    <location>
        <begin position="160"/>
        <end position="183"/>
    </location>
</feature>
<evidence type="ECO:0000256" key="2">
    <source>
        <dbReference type="SAM" id="Phobius"/>
    </source>
</evidence>
<evidence type="ECO:0000256" key="1">
    <source>
        <dbReference type="SAM" id="MobiDB-lite"/>
    </source>
</evidence>
<gene>
    <name evidence="3" type="ORF">GCM10011502_02460</name>
</gene>
<organism evidence="3 4">
    <name type="scientific">Oceanisphaera marina</name>
    <dbReference type="NCBI Taxonomy" id="2017550"/>
    <lineage>
        <taxon>Bacteria</taxon>
        <taxon>Pseudomonadati</taxon>
        <taxon>Pseudomonadota</taxon>
        <taxon>Gammaproteobacteria</taxon>
        <taxon>Aeromonadales</taxon>
        <taxon>Aeromonadaceae</taxon>
        <taxon>Oceanisphaera</taxon>
    </lineage>
</organism>
<evidence type="ECO:0000313" key="4">
    <source>
        <dbReference type="Proteomes" id="UP000646152"/>
    </source>
</evidence>
<protein>
    <submittedName>
        <fullName evidence="3">Uncharacterized protein</fullName>
    </submittedName>
</protein>
<keyword evidence="4" id="KW-1185">Reference proteome</keyword>
<sequence length="417" mass="46186">MALISGGLAHFAGSQIHYNNLIGKAHAWWRATPKDDRTPKLKQLYSINLDATFDDDDKPDYQHIMARVHANAEVSQKKNWVVGFFALILIFAVAAFWIRAETLKSIETEMISSLQPPAAAGTMAGPFDLPEISEDINNAEVEVSIQEQIDAIRSASLMTYVVLSVIYIAIQCIMLWLAIAYGFKGIHSKAAWKYTHKFQSADELEDWLETKRNKIRGHANEKLRALQQKRSMLHTTDSDRDDASSSVDVAARHFLAFVSMENMPRAAADADRNKGVNASGAAAESGKLAPGSSPSTTSRDAMNFHDITEMSDTELSALSRAMKLDLSELQDIQEQQKALKLIGHFGVKTAANEVIEDQEDKVDPIDAATFNDLTELEVSELAMASKSLNIDVEILQDIREQQLVMKKLGMFASKETA</sequence>
<dbReference type="RefSeq" id="WP_188628257.1">
    <property type="nucleotide sequence ID" value="NZ_BMKE01000001.1"/>
</dbReference>
<comment type="caution">
    <text evidence="3">The sequence shown here is derived from an EMBL/GenBank/DDBJ whole genome shotgun (WGS) entry which is preliminary data.</text>
</comment>
<keyword evidence="2" id="KW-0472">Membrane</keyword>
<accession>A0ABQ1ICC6</accession>
<keyword evidence="2" id="KW-1133">Transmembrane helix</keyword>
<keyword evidence="2" id="KW-0812">Transmembrane</keyword>
<name>A0ABQ1ICC6_9GAMM</name>
<reference evidence="4" key="1">
    <citation type="journal article" date="2019" name="Int. J. Syst. Evol. Microbiol.">
        <title>The Global Catalogue of Microorganisms (GCM) 10K type strain sequencing project: providing services to taxonomists for standard genome sequencing and annotation.</title>
        <authorList>
            <consortium name="The Broad Institute Genomics Platform"/>
            <consortium name="The Broad Institute Genome Sequencing Center for Infectious Disease"/>
            <person name="Wu L."/>
            <person name="Ma J."/>
        </authorList>
    </citation>
    <scope>NUCLEOTIDE SEQUENCE [LARGE SCALE GENOMIC DNA]</scope>
    <source>
        <strain evidence="4">CGMCC 1.15923</strain>
    </source>
</reference>
<proteinExistence type="predicted"/>
<dbReference type="EMBL" id="BMKE01000001">
    <property type="protein sequence ID" value="GGB32891.1"/>
    <property type="molecule type" value="Genomic_DNA"/>
</dbReference>
<feature type="transmembrane region" description="Helical" evidence="2">
    <location>
        <begin position="80"/>
        <end position="100"/>
    </location>
</feature>
<evidence type="ECO:0000313" key="3">
    <source>
        <dbReference type="EMBL" id="GGB32891.1"/>
    </source>
</evidence>
<feature type="region of interest" description="Disordered" evidence="1">
    <location>
        <begin position="268"/>
        <end position="300"/>
    </location>
</feature>
<dbReference type="Proteomes" id="UP000646152">
    <property type="component" value="Unassembled WGS sequence"/>
</dbReference>